<evidence type="ECO:0000259" key="3">
    <source>
        <dbReference type="PROSITE" id="PS51272"/>
    </source>
</evidence>
<dbReference type="OrthoDB" id="220114at2"/>
<feature type="domain" description="SLH" evidence="3">
    <location>
        <begin position="490"/>
        <end position="553"/>
    </location>
</feature>
<evidence type="ECO:0000256" key="2">
    <source>
        <dbReference type="SAM" id="SignalP"/>
    </source>
</evidence>
<feature type="region of interest" description="Disordered" evidence="1">
    <location>
        <begin position="362"/>
        <end position="381"/>
    </location>
</feature>
<dbReference type="PANTHER" id="PTHR43308:SF5">
    <property type="entry name" value="S-LAYER PROTEIN _ PEPTIDOGLYCAN ENDO-BETA-N-ACETYLGLUCOSAMINIDASE"/>
    <property type="match status" value="1"/>
</dbReference>
<dbReference type="Proteomes" id="UP000031631">
    <property type="component" value="Chromosome"/>
</dbReference>
<accession>A0A7U6GGK2</accession>
<gene>
    <name evidence="4" type="ORF">TBH_C0270</name>
</gene>
<keyword evidence="2" id="KW-0732">Signal</keyword>
<dbReference type="EMBL" id="AP012273">
    <property type="protein sequence ID" value="BAO43216.1"/>
    <property type="molecule type" value="Genomic_DNA"/>
</dbReference>
<dbReference type="Gene3D" id="2.60.120.380">
    <property type="match status" value="1"/>
</dbReference>
<dbReference type="AlphaFoldDB" id="A0A7U6GGK2"/>
<feature type="signal peptide" evidence="2">
    <location>
        <begin position="1"/>
        <end position="22"/>
    </location>
</feature>
<dbReference type="InterPro" id="IPR051465">
    <property type="entry name" value="Cell_Envelope_Struct_Comp"/>
</dbReference>
<sequence length="673" mass="70862">MKVRANQLFGLALAVAVSGAWAAVRPPVNLGIGAPATLEALPAGQFKTAISTLEQDAQMRALQWLQKISITDSDMDYLRVDPKGGIFFADTFLPSYEGLQARQKEEPLVLPAISASQTFFLHSRPGATNVVYLDFDGHTITGTSWNSYVGTDPLIARPYDIDGNPGSFSTQELSNIGEIWHRIAEDLAPFNIDVTTEEPAAFNATTGRVLVTEDVDVNGAAMPAQGAGGVAYVDVFGIGSYSSYSPALVYFNNLGGGQPTYVAEASSHEFGHNLGLSHDGTNADGDGSYYTGHGSGYVSWAPIMGASYYTNVTQWSKGEYSDANQFQDDLAIIGAKLGYVADDHGDTMGTATSLVMDASGNVSVSNPETDPDNSQPANKGIIGTRSDVDVFSLDVADGAVSLTVTPAWDAFTRSSLRGANLDVEALLLDANGALVASAEPVDDTFASISANVSAGRYYLQIDGVGNSVGQGYSDYASLGEYFVSGSVAVSQTTFSDVPASYWAYDDIEILNDRSITTGCGMGLYCPEGLITRAEMAVFLERAVNGGGFVPDSASGSLFSDVPVDYWAAAWIEKLASDGITGGCDADNYCPDSQITRGQMAVFLLRAKYGASYVPPAASGTMFSDVPGSYWAAAWVEALANEGVTSGCGGGNFCPDAEVSRAQMAVFLVNTFGW</sequence>
<dbReference type="Gene3D" id="3.40.390.10">
    <property type="entry name" value="Collagenase (Catalytic Domain)"/>
    <property type="match status" value="1"/>
</dbReference>
<proteinExistence type="predicted"/>
<dbReference type="InterPro" id="IPR001119">
    <property type="entry name" value="SLH_dom"/>
</dbReference>
<evidence type="ECO:0000256" key="1">
    <source>
        <dbReference type="SAM" id="MobiDB-lite"/>
    </source>
</evidence>
<dbReference type="PANTHER" id="PTHR43308">
    <property type="entry name" value="OUTER MEMBRANE PROTEIN ALPHA-RELATED"/>
    <property type="match status" value="1"/>
</dbReference>
<feature type="chain" id="PRO_5031193139" description="SLH domain-containing protein" evidence="2">
    <location>
        <begin position="23"/>
        <end position="673"/>
    </location>
</feature>
<organism evidence="4 5">
    <name type="scientific">Thiolapillus brandeum</name>
    <dbReference type="NCBI Taxonomy" id="1076588"/>
    <lineage>
        <taxon>Bacteria</taxon>
        <taxon>Pseudomonadati</taxon>
        <taxon>Pseudomonadota</taxon>
        <taxon>Gammaproteobacteria</taxon>
        <taxon>Chromatiales</taxon>
        <taxon>Sedimenticolaceae</taxon>
        <taxon>Thiolapillus</taxon>
    </lineage>
</organism>
<feature type="domain" description="SLH" evidence="3">
    <location>
        <begin position="554"/>
        <end position="617"/>
    </location>
</feature>
<dbReference type="GO" id="GO:0008237">
    <property type="term" value="F:metallopeptidase activity"/>
    <property type="evidence" value="ECO:0007669"/>
    <property type="project" value="InterPro"/>
</dbReference>
<name>A0A7U6GGK2_9GAMM</name>
<dbReference type="RefSeq" id="WP_052469777.1">
    <property type="nucleotide sequence ID" value="NZ_AP012273.1"/>
</dbReference>
<dbReference type="PROSITE" id="PS51272">
    <property type="entry name" value="SLH"/>
    <property type="match status" value="3"/>
</dbReference>
<dbReference type="SUPFAM" id="SSF55486">
    <property type="entry name" value="Metalloproteases ('zincins'), catalytic domain"/>
    <property type="match status" value="1"/>
</dbReference>
<protein>
    <recommendedName>
        <fullName evidence="3">SLH domain-containing protein</fullName>
    </recommendedName>
</protein>
<dbReference type="Pfam" id="PF13582">
    <property type="entry name" value="Reprolysin_3"/>
    <property type="match status" value="1"/>
</dbReference>
<evidence type="ECO:0000313" key="4">
    <source>
        <dbReference type="EMBL" id="BAO43216.1"/>
    </source>
</evidence>
<feature type="compositionally biased region" description="Polar residues" evidence="1">
    <location>
        <begin position="362"/>
        <end position="377"/>
    </location>
</feature>
<dbReference type="KEGG" id="tbn:TBH_C0270"/>
<feature type="domain" description="SLH" evidence="3">
    <location>
        <begin position="618"/>
        <end position="673"/>
    </location>
</feature>
<reference evidence="4 5" key="1">
    <citation type="journal article" date="2014" name="PLoS ONE">
        <title>Physiological and genomic features of a novel sulfur-oxidizing gammaproteobacterium belonging to a previously uncultivated symbiotic lineage isolated from a hydrothermal vent.</title>
        <authorList>
            <person name="Nunoura T."/>
            <person name="Takaki Y."/>
            <person name="Kazama H."/>
            <person name="Kakuta J."/>
            <person name="Shimamura S."/>
            <person name="Makita H."/>
            <person name="Hirai M."/>
            <person name="Miyazaki M."/>
            <person name="Takai K."/>
        </authorList>
    </citation>
    <scope>NUCLEOTIDE SEQUENCE [LARGE SCALE GENOMIC DNA]</scope>
    <source>
        <strain evidence="4 5">Hiromi1</strain>
    </source>
</reference>
<dbReference type="Pfam" id="PF00395">
    <property type="entry name" value="SLH"/>
    <property type="match status" value="3"/>
</dbReference>
<keyword evidence="5" id="KW-1185">Reference proteome</keyword>
<dbReference type="InterPro" id="IPR024079">
    <property type="entry name" value="MetalloPept_cat_dom_sf"/>
</dbReference>
<evidence type="ECO:0000313" key="5">
    <source>
        <dbReference type="Proteomes" id="UP000031631"/>
    </source>
</evidence>